<evidence type="ECO:0000313" key="5">
    <source>
        <dbReference type="EMBL" id="KAH7082192.1"/>
    </source>
</evidence>
<feature type="region of interest" description="Disordered" evidence="1">
    <location>
        <begin position="470"/>
        <end position="499"/>
    </location>
</feature>
<dbReference type="InterPro" id="IPR048401">
    <property type="entry name" value="SLS1_C"/>
</dbReference>
<dbReference type="Proteomes" id="UP000813461">
    <property type="component" value="Unassembled WGS sequence"/>
</dbReference>
<evidence type="ECO:0000259" key="3">
    <source>
        <dbReference type="Pfam" id="PF20776"/>
    </source>
</evidence>
<protein>
    <submittedName>
        <fullName evidence="5">Mitochondrial inner-membrane-bound regulator-domain-containing protein</fullName>
    </submittedName>
</protein>
<feature type="region of interest" description="Disordered" evidence="1">
    <location>
        <begin position="812"/>
        <end position="927"/>
    </location>
</feature>
<name>A0A8K0R155_9PLEO</name>
<gene>
    <name evidence="5" type="ORF">FB567DRAFT_571088</name>
</gene>
<reference evidence="5" key="1">
    <citation type="journal article" date="2021" name="Nat. Commun.">
        <title>Genetic determinants of endophytism in the Arabidopsis root mycobiome.</title>
        <authorList>
            <person name="Mesny F."/>
            <person name="Miyauchi S."/>
            <person name="Thiergart T."/>
            <person name="Pickel B."/>
            <person name="Atanasova L."/>
            <person name="Karlsson M."/>
            <person name="Huettel B."/>
            <person name="Barry K.W."/>
            <person name="Haridas S."/>
            <person name="Chen C."/>
            <person name="Bauer D."/>
            <person name="Andreopoulos W."/>
            <person name="Pangilinan J."/>
            <person name="LaButti K."/>
            <person name="Riley R."/>
            <person name="Lipzen A."/>
            <person name="Clum A."/>
            <person name="Drula E."/>
            <person name="Henrissat B."/>
            <person name="Kohler A."/>
            <person name="Grigoriev I.V."/>
            <person name="Martin F.M."/>
            <person name="Hacquard S."/>
        </authorList>
    </citation>
    <scope>NUCLEOTIDE SEQUENCE</scope>
    <source>
        <strain evidence="5">MPI-SDFR-AT-0120</strain>
    </source>
</reference>
<evidence type="ECO:0000256" key="1">
    <source>
        <dbReference type="SAM" id="MobiDB-lite"/>
    </source>
</evidence>
<dbReference type="OrthoDB" id="5392646at2759"/>
<dbReference type="InterPro" id="IPR048400">
    <property type="entry name" value="SLS1_N"/>
</dbReference>
<organism evidence="5 6">
    <name type="scientific">Paraphoma chrysanthemicola</name>
    <dbReference type="NCBI Taxonomy" id="798071"/>
    <lineage>
        <taxon>Eukaryota</taxon>
        <taxon>Fungi</taxon>
        <taxon>Dikarya</taxon>
        <taxon>Ascomycota</taxon>
        <taxon>Pezizomycotina</taxon>
        <taxon>Dothideomycetes</taxon>
        <taxon>Pleosporomycetidae</taxon>
        <taxon>Pleosporales</taxon>
        <taxon>Pleosporineae</taxon>
        <taxon>Phaeosphaeriaceae</taxon>
        <taxon>Paraphoma</taxon>
    </lineage>
</organism>
<feature type="compositionally biased region" description="Acidic residues" evidence="1">
    <location>
        <begin position="841"/>
        <end position="852"/>
    </location>
</feature>
<proteinExistence type="predicted"/>
<feature type="domain" description="SLS1 C-terminal" evidence="4">
    <location>
        <begin position="451"/>
        <end position="800"/>
    </location>
</feature>
<accession>A0A8K0R155</accession>
<feature type="domain" description="SLS1 N-terminal" evidence="3">
    <location>
        <begin position="140"/>
        <end position="267"/>
    </location>
</feature>
<evidence type="ECO:0000259" key="4">
    <source>
        <dbReference type="Pfam" id="PF20778"/>
    </source>
</evidence>
<dbReference type="AlphaFoldDB" id="A0A8K0R155"/>
<evidence type="ECO:0000259" key="2">
    <source>
        <dbReference type="Pfam" id="PF14611"/>
    </source>
</evidence>
<dbReference type="Pfam" id="PF20778">
    <property type="entry name" value="SLS1_C"/>
    <property type="match status" value="1"/>
</dbReference>
<comment type="caution">
    <text evidence="5">The sequence shown here is derived from an EMBL/GenBank/DDBJ whole genome shotgun (WGS) entry which is preliminary data.</text>
</comment>
<feature type="compositionally biased region" description="Low complexity" evidence="1">
    <location>
        <begin position="877"/>
        <end position="900"/>
    </location>
</feature>
<feature type="region of interest" description="Disordered" evidence="1">
    <location>
        <begin position="214"/>
        <end position="238"/>
    </location>
</feature>
<dbReference type="InterPro" id="IPR032741">
    <property type="entry name" value="Sls1_KH-1"/>
</dbReference>
<dbReference type="EMBL" id="JAGMVJ010000014">
    <property type="protein sequence ID" value="KAH7082192.1"/>
    <property type="molecule type" value="Genomic_DNA"/>
</dbReference>
<evidence type="ECO:0000313" key="6">
    <source>
        <dbReference type="Proteomes" id="UP000813461"/>
    </source>
</evidence>
<sequence length="927" mass="103148">MLAPRASTAFVCFRCELQLARRRGPSLARSSHATFSASARCRNGSQELDATAHEPEKGLRILREREPHNRTRRRKGKLIRETSARLGDLKQLGGDAEILLIREVAEDIPKKTEDQEEEIETIEKPEVPDILDTITQQNKTLTPEEVRDRLEGLRPANHGDPNEPHYVTQKTFVKTIRDLMRGFTQSQLSQFYSAAKNLQEKEIHREVLASLKKEKGEERPSIRTNWQPGLTPSSRRLPGAEIPIRSKRAPVSKQLLVDRIMRDVWELVPLEEVEAAGELELSLKPWQSALLNAGDHETPLDKISNARNVKIELHQEHSVIRITADKNTAEYAADDIDKVLDGAISRKLQLKPWIKSLEPDKVPQNHKLATLFTKEDFDMITSLTHASIQRMDNTNTLVIRGTDQRAVTEAERLLLRLLPLKDPVHCTIDAHELHSEQSSCHQLSVTYDEQALDYKFRNARLGRWVSSVSRLGSSRTSEEQERPDQTGTANSKSAANKRSVTRVVRSLCHSVQEHTSPSAKASEHKGVGDWSPTPEYKLFAKFGHAMFPFQDQAIQNEAKSNKLATPQPVWSRSIPGLASLMMSSFLQGATPAKPKPCIKAFTRTQAPSLLYDFTPAPEQHGFEADQLFPALRIQMRTSPTGGDAVLHRVSLHVQEHVHDVLLPSQASDIQFSSHGSLRLQKSHHDKNVHQWVKAVCENIASGERLTAPSLTIDIPKWIIPGSPANATGLRSVNYLFSGIHFRQTVIGSFMDTPVSYNTTQSGKMGPRGGALTMAYDSIGQSRETLLQDEEGLKSFVKKCFVMTDHITEAATQTQPTFKMLRPRSDGSGRKSRRSVQQTMEPFEEASEVAESSEDSHDPLLGSDAETTKIPEPSSIHQAAATDLADAQTASVPSSSDSESTSPPPSSSERRSSEAANIDDVHVVKSTA</sequence>
<feature type="compositionally biased region" description="Polar residues" evidence="1">
    <location>
        <begin position="222"/>
        <end position="234"/>
    </location>
</feature>
<dbReference type="PANTHER" id="PTHR37919">
    <property type="entry name" value="PROTEIN CBG05606"/>
    <property type="match status" value="1"/>
</dbReference>
<feature type="domain" description="SLS1 first KH" evidence="2">
    <location>
        <begin position="277"/>
        <end position="341"/>
    </location>
</feature>
<dbReference type="PANTHER" id="PTHR37919:SF2">
    <property type="entry name" value="EXPERA DOMAIN-CONTAINING PROTEIN"/>
    <property type="match status" value="1"/>
</dbReference>
<keyword evidence="6" id="KW-1185">Reference proteome</keyword>
<dbReference type="Pfam" id="PF14611">
    <property type="entry name" value="KH_SLS1_1"/>
    <property type="match status" value="1"/>
</dbReference>
<feature type="compositionally biased region" description="Basic and acidic residues" evidence="1">
    <location>
        <begin position="907"/>
        <end position="927"/>
    </location>
</feature>
<feature type="compositionally biased region" description="Polar residues" evidence="1">
    <location>
        <begin position="485"/>
        <end position="498"/>
    </location>
</feature>
<dbReference type="GO" id="GO:0005743">
    <property type="term" value="C:mitochondrial inner membrane"/>
    <property type="evidence" value="ECO:0007669"/>
    <property type="project" value="InterPro"/>
</dbReference>
<dbReference type="Pfam" id="PF20776">
    <property type="entry name" value="SLS1_N"/>
    <property type="match status" value="1"/>
</dbReference>